<dbReference type="PANTHER" id="PTHR47354:SF8">
    <property type="entry name" value="1,2-PHENYLACETYL-COA EPOXIDASE, SUBUNIT E"/>
    <property type="match status" value="1"/>
</dbReference>
<comment type="subcellular location">
    <subcellularLocation>
        <location evidence="2">Membrane</location>
        <topology evidence="2">Multi-pass membrane protein</topology>
    </subcellularLocation>
</comment>
<evidence type="ECO:0000256" key="6">
    <source>
        <dbReference type="ARBA" id="ARBA00022723"/>
    </source>
</evidence>
<organism evidence="15 16">
    <name type="scientific">Demequina lignilytica</name>
    <dbReference type="NCBI Taxonomy" id="3051663"/>
    <lineage>
        <taxon>Bacteria</taxon>
        <taxon>Bacillati</taxon>
        <taxon>Actinomycetota</taxon>
        <taxon>Actinomycetes</taxon>
        <taxon>Micrococcales</taxon>
        <taxon>Demequinaceae</taxon>
        <taxon>Demequina</taxon>
    </lineage>
</organism>
<dbReference type="Pfam" id="PF00175">
    <property type="entry name" value="NAD_binding_1"/>
    <property type="match status" value="1"/>
</dbReference>
<evidence type="ECO:0000259" key="14">
    <source>
        <dbReference type="PROSITE" id="PS51384"/>
    </source>
</evidence>
<dbReference type="SUPFAM" id="SSF52343">
    <property type="entry name" value="Ferredoxin reductase-like, C-terminal NADP-linked domain"/>
    <property type="match status" value="1"/>
</dbReference>
<dbReference type="SUPFAM" id="SSF63380">
    <property type="entry name" value="Riboflavin synthase domain-like"/>
    <property type="match status" value="1"/>
</dbReference>
<keyword evidence="7" id="KW-0274">FAD</keyword>
<dbReference type="GO" id="GO:0016491">
    <property type="term" value="F:oxidoreductase activity"/>
    <property type="evidence" value="ECO:0007669"/>
    <property type="project" value="UniProtKB-KW"/>
</dbReference>
<dbReference type="GO" id="GO:0050660">
    <property type="term" value="F:flavin adenine dinucleotide binding"/>
    <property type="evidence" value="ECO:0007669"/>
    <property type="project" value="TreeGrafter"/>
</dbReference>
<dbReference type="Gene3D" id="3.40.50.80">
    <property type="entry name" value="Nucleotide-binding domain of ferredoxin-NADP reductase (FNR) module"/>
    <property type="match status" value="1"/>
</dbReference>
<keyword evidence="11" id="KW-0411">Iron-sulfur</keyword>
<dbReference type="InterPro" id="IPR001433">
    <property type="entry name" value="OxRdtase_FAD/NAD-bd"/>
</dbReference>
<keyword evidence="16" id="KW-1185">Reference proteome</keyword>
<feature type="transmembrane region" description="Helical" evidence="13">
    <location>
        <begin position="56"/>
        <end position="77"/>
    </location>
</feature>
<evidence type="ECO:0000256" key="10">
    <source>
        <dbReference type="ARBA" id="ARBA00023004"/>
    </source>
</evidence>
<evidence type="ECO:0000256" key="7">
    <source>
        <dbReference type="ARBA" id="ARBA00022827"/>
    </source>
</evidence>
<keyword evidence="12 13" id="KW-0472">Membrane</keyword>
<dbReference type="PANTHER" id="PTHR47354">
    <property type="entry name" value="NADH OXIDOREDUCTASE HCR"/>
    <property type="match status" value="1"/>
</dbReference>
<keyword evidence="5" id="KW-0001">2Fe-2S</keyword>
<reference evidence="15" key="1">
    <citation type="submission" date="2023-06" db="EMBL/GenBank/DDBJ databases">
        <title>Sysu t00039.</title>
        <authorList>
            <person name="Gao L."/>
            <person name="Fang B.-Z."/>
            <person name="Li W.-J."/>
        </authorList>
    </citation>
    <scope>NUCLEOTIDE SEQUENCE</scope>
    <source>
        <strain evidence="15">SYSU T00039</strain>
    </source>
</reference>
<dbReference type="InterPro" id="IPR013130">
    <property type="entry name" value="Fe3_Rdtase_TM_dom"/>
</dbReference>
<dbReference type="InterPro" id="IPR017927">
    <property type="entry name" value="FAD-bd_FR_type"/>
</dbReference>
<evidence type="ECO:0000256" key="5">
    <source>
        <dbReference type="ARBA" id="ARBA00022714"/>
    </source>
</evidence>
<evidence type="ECO:0000313" key="16">
    <source>
        <dbReference type="Proteomes" id="UP001172737"/>
    </source>
</evidence>
<dbReference type="AlphaFoldDB" id="A0AAW7M437"/>
<evidence type="ECO:0000256" key="12">
    <source>
        <dbReference type="ARBA" id="ARBA00023136"/>
    </source>
</evidence>
<dbReference type="Gene3D" id="2.40.30.10">
    <property type="entry name" value="Translation factors"/>
    <property type="match status" value="1"/>
</dbReference>
<protein>
    <submittedName>
        <fullName evidence="15">Ferredoxin reductase family protein</fullName>
    </submittedName>
</protein>
<accession>A0AAW7M437</accession>
<sequence>MTHATYARRQAARSWWRDGLEGSIYLLCAIGIAFAIADGALLATSALDGIYAAGRLTGIVAAILVLVQMTLISRAPFVERAFGHDRVAAVHTRLGKPVVILMLVHAGIITVVSAQYDGHSVLSQSAAFWELGWFMIAAQAALGIFLVIAATSLVAVRRRWRYERWHAVHLLVYVGVAAAVPHQFLEGSTFRDAGAAWWFWLVLYVLALGSFLLWRIVVPAIRTSAHGLRVASVEPLADGSTSIVLAGRGLDRLRARPGQFMLWRFLDRERWTEAHPYSLSRAPEADTLRLTVKPSGDHSRGLAALRPGTRVVAEGPLGVFTEDSAHAPGAVLVAAGIGITPMRALLEGDDAPAALIYRVRSRSEAPLLDEVAALAAERGVALHVVEGPRASTGWGTAAGETLASLVTDVADRDVYVCGPPAWTARVRDDARAAGVPRHAIHEERFGW</sequence>
<dbReference type="CDD" id="cd06198">
    <property type="entry name" value="FNR_like_3"/>
    <property type="match status" value="1"/>
</dbReference>
<evidence type="ECO:0000256" key="8">
    <source>
        <dbReference type="ARBA" id="ARBA00022989"/>
    </source>
</evidence>
<evidence type="ECO:0000256" key="4">
    <source>
        <dbReference type="ARBA" id="ARBA00022692"/>
    </source>
</evidence>
<dbReference type="PROSITE" id="PS51384">
    <property type="entry name" value="FAD_FR"/>
    <property type="match status" value="1"/>
</dbReference>
<dbReference type="GO" id="GO:0051537">
    <property type="term" value="F:2 iron, 2 sulfur cluster binding"/>
    <property type="evidence" value="ECO:0007669"/>
    <property type="project" value="UniProtKB-KW"/>
</dbReference>
<dbReference type="InterPro" id="IPR039261">
    <property type="entry name" value="FNR_nucleotide-bd"/>
</dbReference>
<evidence type="ECO:0000256" key="13">
    <source>
        <dbReference type="SAM" id="Phobius"/>
    </source>
</evidence>
<dbReference type="GO" id="GO:0016020">
    <property type="term" value="C:membrane"/>
    <property type="evidence" value="ECO:0007669"/>
    <property type="project" value="UniProtKB-SubCell"/>
</dbReference>
<dbReference type="InterPro" id="IPR050415">
    <property type="entry name" value="MRET"/>
</dbReference>
<evidence type="ECO:0000256" key="11">
    <source>
        <dbReference type="ARBA" id="ARBA00023014"/>
    </source>
</evidence>
<comment type="cofactor">
    <cofactor evidence="1">
        <name>FAD</name>
        <dbReference type="ChEBI" id="CHEBI:57692"/>
    </cofactor>
</comment>
<keyword evidence="8 13" id="KW-1133">Transmembrane helix</keyword>
<keyword evidence="9" id="KW-0560">Oxidoreductase</keyword>
<feature type="transmembrane region" description="Helical" evidence="13">
    <location>
        <begin position="197"/>
        <end position="218"/>
    </location>
</feature>
<dbReference type="GO" id="GO:0046872">
    <property type="term" value="F:metal ion binding"/>
    <property type="evidence" value="ECO:0007669"/>
    <property type="project" value="UniProtKB-KW"/>
</dbReference>
<feature type="domain" description="FAD-binding FR-type" evidence="14">
    <location>
        <begin position="223"/>
        <end position="323"/>
    </location>
</feature>
<gene>
    <name evidence="15" type="ORF">QQX10_04305</name>
</gene>
<dbReference type="Proteomes" id="UP001172737">
    <property type="component" value="Unassembled WGS sequence"/>
</dbReference>
<feature type="transmembrane region" description="Helical" evidence="13">
    <location>
        <begin position="168"/>
        <end position="185"/>
    </location>
</feature>
<feature type="transmembrane region" description="Helical" evidence="13">
    <location>
        <begin position="136"/>
        <end position="156"/>
    </location>
</feature>
<evidence type="ECO:0000256" key="2">
    <source>
        <dbReference type="ARBA" id="ARBA00004141"/>
    </source>
</evidence>
<comment type="caution">
    <text evidence="15">The sequence shown here is derived from an EMBL/GenBank/DDBJ whole genome shotgun (WGS) entry which is preliminary data.</text>
</comment>
<dbReference type="RefSeq" id="WP_301118450.1">
    <property type="nucleotide sequence ID" value="NZ_JAUHPX010000002.1"/>
</dbReference>
<dbReference type="InterPro" id="IPR017938">
    <property type="entry name" value="Riboflavin_synthase-like_b-brl"/>
</dbReference>
<keyword evidence="6" id="KW-0479">Metal-binding</keyword>
<evidence type="ECO:0000313" key="15">
    <source>
        <dbReference type="EMBL" id="MDN4487388.1"/>
    </source>
</evidence>
<name>A0AAW7M437_9MICO</name>
<dbReference type="Pfam" id="PF01794">
    <property type="entry name" value="Ferric_reduct"/>
    <property type="match status" value="1"/>
</dbReference>
<proteinExistence type="predicted"/>
<keyword evidence="4 13" id="KW-0812">Transmembrane</keyword>
<evidence type="ECO:0000256" key="9">
    <source>
        <dbReference type="ARBA" id="ARBA00023002"/>
    </source>
</evidence>
<evidence type="ECO:0000256" key="1">
    <source>
        <dbReference type="ARBA" id="ARBA00001974"/>
    </source>
</evidence>
<evidence type="ECO:0000256" key="3">
    <source>
        <dbReference type="ARBA" id="ARBA00022630"/>
    </source>
</evidence>
<keyword evidence="10" id="KW-0408">Iron</keyword>
<feature type="transmembrane region" description="Helical" evidence="13">
    <location>
        <begin position="98"/>
        <end position="116"/>
    </location>
</feature>
<dbReference type="EMBL" id="JAUHPX010000002">
    <property type="protein sequence ID" value="MDN4487388.1"/>
    <property type="molecule type" value="Genomic_DNA"/>
</dbReference>
<keyword evidence="3" id="KW-0285">Flavoprotein</keyword>
<feature type="transmembrane region" description="Helical" evidence="13">
    <location>
        <begin position="23"/>
        <end position="44"/>
    </location>
</feature>